<dbReference type="SUPFAM" id="SSF54197">
    <property type="entry name" value="HIT-like"/>
    <property type="match status" value="1"/>
</dbReference>
<evidence type="ECO:0000256" key="2">
    <source>
        <dbReference type="PIRSR" id="PIRSR601310-3"/>
    </source>
</evidence>
<gene>
    <name evidence="5" type="ORF">MBEHAL_0346</name>
</gene>
<feature type="short sequence motif" description="Histidine triad motif" evidence="2 3">
    <location>
        <begin position="97"/>
        <end position="101"/>
    </location>
</feature>
<proteinExistence type="predicted"/>
<dbReference type="AlphaFoldDB" id="U2YD55"/>
<dbReference type="InterPro" id="IPR011146">
    <property type="entry name" value="HIT-like"/>
</dbReference>
<feature type="domain" description="HIT" evidence="4">
    <location>
        <begin position="5"/>
        <end position="113"/>
    </location>
</feature>
<evidence type="ECO:0000259" key="4">
    <source>
        <dbReference type="PROSITE" id="PS51084"/>
    </source>
</evidence>
<evidence type="ECO:0000256" key="1">
    <source>
        <dbReference type="PIRSR" id="PIRSR601310-1"/>
    </source>
</evidence>
<evidence type="ECO:0000313" key="5">
    <source>
        <dbReference type="EMBL" id="GAD51586.1"/>
    </source>
</evidence>
<dbReference type="eggNOG" id="arCOG00419">
    <property type="taxonomic scope" value="Archaea"/>
</dbReference>
<dbReference type="Proteomes" id="UP000016986">
    <property type="component" value="Unassembled WGS sequence"/>
</dbReference>
<dbReference type="PRINTS" id="PR00332">
    <property type="entry name" value="HISTRIAD"/>
</dbReference>
<dbReference type="InterPro" id="IPR001310">
    <property type="entry name" value="Histidine_triad_HIT"/>
</dbReference>
<dbReference type="PROSITE" id="PS51084">
    <property type="entry name" value="HIT_2"/>
    <property type="match status" value="1"/>
</dbReference>
<dbReference type="PANTHER" id="PTHR46648">
    <property type="entry name" value="HIT FAMILY PROTEIN 1"/>
    <property type="match status" value="1"/>
</dbReference>
<dbReference type="EMBL" id="BATA01000004">
    <property type="protein sequence ID" value="GAD51586.1"/>
    <property type="molecule type" value="Genomic_DNA"/>
</dbReference>
<evidence type="ECO:0000313" key="6">
    <source>
        <dbReference type="Proteomes" id="UP000016986"/>
    </source>
</evidence>
<protein>
    <submittedName>
        <fullName evidence="5">Histidine triad nucleotide-binding protein</fullName>
    </submittedName>
</protein>
<sequence length="133" mass="14274">MSDCAFCEIVAGEQSAHRLHEDDRTLAFLDDAPAATGHALVVPKAHHETLTDMPGDLASAVFWTVRRVAAAVEDALDPAGVSVLQQNGVAAGQDVPHAHVHVVPRDEDDDVRLAWPGDGEANAETARRLRERV</sequence>
<dbReference type="InterPro" id="IPR036265">
    <property type="entry name" value="HIT-like_sf"/>
</dbReference>
<dbReference type="RefSeq" id="WP_021779628.1">
    <property type="nucleotide sequence ID" value="NZ_BATA01000004.1"/>
</dbReference>
<name>U2YD55_9EURY</name>
<dbReference type="PANTHER" id="PTHR46648:SF1">
    <property type="entry name" value="ADENOSINE 5'-MONOPHOSPHORAMIDASE HNT1"/>
    <property type="match status" value="1"/>
</dbReference>
<keyword evidence="6" id="KW-1185">Reference proteome</keyword>
<dbReference type="GO" id="GO:0009117">
    <property type="term" value="P:nucleotide metabolic process"/>
    <property type="evidence" value="ECO:0007669"/>
    <property type="project" value="TreeGrafter"/>
</dbReference>
<feature type="active site" description="Tele-AMP-histidine intermediate" evidence="1">
    <location>
        <position position="99"/>
    </location>
</feature>
<reference evidence="5 6" key="1">
    <citation type="submission" date="2013-09" db="EMBL/GenBank/DDBJ databases">
        <title>Whole genome sequencing of Halarchaeum acidiphilum strain MH1-52-1.</title>
        <authorList>
            <person name="Shimane Y."/>
            <person name="Minegishi H."/>
            <person name="Nishi S."/>
            <person name="Echigo A."/>
            <person name="Shuto A."/>
            <person name="Konishi M."/>
            <person name="Ito T."/>
            <person name="Ohkuma M."/>
            <person name="Ohta Y."/>
            <person name="Nagano Y."/>
            <person name="Tsubouchi T."/>
            <person name="Mori K."/>
            <person name="Usui K."/>
            <person name="Kamekura M."/>
            <person name="Usami R."/>
            <person name="Takaki Y."/>
            <person name="Hatada Y."/>
        </authorList>
    </citation>
    <scope>NUCLEOTIDE SEQUENCE [LARGE SCALE GENOMIC DNA]</scope>
    <source>
        <strain evidence="5 6">JCM 16109</strain>
    </source>
</reference>
<dbReference type="Gene3D" id="3.30.428.10">
    <property type="entry name" value="HIT-like"/>
    <property type="match status" value="1"/>
</dbReference>
<dbReference type="Pfam" id="PF01230">
    <property type="entry name" value="HIT"/>
    <property type="match status" value="1"/>
</dbReference>
<organism evidence="5 6">
    <name type="scientific">Halarchaeum acidiphilum MH1-52-1</name>
    <dbReference type="NCBI Taxonomy" id="1261545"/>
    <lineage>
        <taxon>Archaea</taxon>
        <taxon>Methanobacteriati</taxon>
        <taxon>Methanobacteriota</taxon>
        <taxon>Stenosarchaea group</taxon>
        <taxon>Halobacteria</taxon>
        <taxon>Halobacteriales</taxon>
        <taxon>Halobacteriaceae</taxon>
    </lineage>
</organism>
<comment type="caution">
    <text evidence="5">The sequence shown here is derived from an EMBL/GenBank/DDBJ whole genome shotgun (WGS) entry which is preliminary data.</text>
</comment>
<dbReference type="GO" id="GO:0003824">
    <property type="term" value="F:catalytic activity"/>
    <property type="evidence" value="ECO:0007669"/>
    <property type="project" value="InterPro"/>
</dbReference>
<accession>U2YD55</accession>
<evidence type="ECO:0000256" key="3">
    <source>
        <dbReference type="PROSITE-ProRule" id="PRU00464"/>
    </source>
</evidence>